<evidence type="ECO:0000256" key="4">
    <source>
        <dbReference type="ARBA" id="ARBA00022692"/>
    </source>
</evidence>
<dbReference type="Proteomes" id="UP000283509">
    <property type="component" value="Unassembled WGS sequence"/>
</dbReference>
<keyword evidence="3" id="KW-1003">Cell membrane</keyword>
<evidence type="ECO:0000256" key="5">
    <source>
        <dbReference type="ARBA" id="ARBA00022989"/>
    </source>
</evidence>
<dbReference type="EMBL" id="QCYY01000791">
    <property type="protein sequence ID" value="ROT82647.1"/>
    <property type="molecule type" value="Genomic_DNA"/>
</dbReference>
<keyword evidence="8" id="KW-0325">Glycoprotein</keyword>
<proteinExistence type="inferred from homology"/>
<dbReference type="Pfam" id="PF00060">
    <property type="entry name" value="Lig_chan"/>
    <property type="match status" value="1"/>
</dbReference>
<feature type="compositionally biased region" description="Low complexity" evidence="9">
    <location>
        <begin position="187"/>
        <end position="208"/>
    </location>
</feature>
<keyword evidence="4 10" id="KW-0812">Transmembrane</keyword>
<evidence type="ECO:0000256" key="9">
    <source>
        <dbReference type="SAM" id="MobiDB-lite"/>
    </source>
</evidence>
<evidence type="ECO:0000256" key="10">
    <source>
        <dbReference type="SAM" id="Phobius"/>
    </source>
</evidence>
<gene>
    <name evidence="12" type="ORF">C7M84_024179</name>
</gene>
<reference evidence="12 13" key="1">
    <citation type="submission" date="2018-04" db="EMBL/GenBank/DDBJ databases">
        <authorList>
            <person name="Zhang X."/>
            <person name="Yuan J."/>
            <person name="Li F."/>
            <person name="Xiang J."/>
        </authorList>
    </citation>
    <scope>NUCLEOTIDE SEQUENCE [LARGE SCALE GENOMIC DNA]</scope>
    <source>
        <tissue evidence="12">Muscle</tissue>
    </source>
</reference>
<dbReference type="GO" id="GO:0038023">
    <property type="term" value="F:signaling receptor activity"/>
    <property type="evidence" value="ECO:0007669"/>
    <property type="project" value="InterPro"/>
</dbReference>
<sequence>MIFGTKAEDPPLRGAIIEINKIIMTHLGYCVEYVKAPDESAGILLPNGSWTGIIRQVVQKVSSLSTRRRLWAVEDAFCFPLNRVLLKSNDNMKKDPQEVDMSGVALAVTYERHHSVDTVDYLFIDEWTAAFQRPVLTSDVTGFIKPYSEYDRTSLPLPLSLASPSPSLSSPPPPPSIPLSLPPSPLSPSSLSLSPTIHTHINLTTNTDPPSPTLPLPLSLSSPSPPPSTNSLFLLLSASRATRQDLPLGALDSTSGLRILAIFLSQSQPQMPLGNSSRVLTCFWLLVAFILTTVYRSNLKAMLILPKVDLPFDNPEELVESGIPVWVPRGSALHVAGLLSPPGSTLARILDHANSLDQPTDPKWGIGDMLAGKHVMSSPRASIVYQMHDTFSKTGGKCLSYVMSESLIGMVQISYMFPKGSPLRNEINLVVRRLKQFGILDHEYKKQIANATECLKPVSAHIGSSDLRPLDLGDFYGVFMLYGGGLFLALLVFFVEVLASHAGKKENGTTD</sequence>
<keyword evidence="7 12" id="KW-0675">Receptor</keyword>
<dbReference type="GO" id="GO:0005886">
    <property type="term" value="C:plasma membrane"/>
    <property type="evidence" value="ECO:0007669"/>
    <property type="project" value="UniProtKB-SubCell"/>
</dbReference>
<dbReference type="InterPro" id="IPR001320">
    <property type="entry name" value="Iontro_rcpt_C"/>
</dbReference>
<feature type="region of interest" description="Disordered" evidence="9">
    <location>
        <begin position="162"/>
        <end position="225"/>
    </location>
</feature>
<comment type="subcellular location">
    <subcellularLocation>
        <location evidence="1">Cell membrane</location>
        <topology evidence="1">Multi-pass membrane protein</topology>
    </subcellularLocation>
</comment>
<keyword evidence="5 10" id="KW-1133">Transmembrane helix</keyword>
<evidence type="ECO:0000256" key="8">
    <source>
        <dbReference type="ARBA" id="ARBA00023180"/>
    </source>
</evidence>
<comment type="caution">
    <text evidence="12">The sequence shown here is derived from an EMBL/GenBank/DDBJ whole genome shotgun (WGS) entry which is preliminary data.</text>
</comment>
<dbReference type="InterPro" id="IPR052192">
    <property type="entry name" value="Insect_Ionotropic_Sensory_Rcpt"/>
</dbReference>
<dbReference type="AlphaFoldDB" id="A0A3R7MHG1"/>
<organism evidence="12 13">
    <name type="scientific">Penaeus vannamei</name>
    <name type="common">Whiteleg shrimp</name>
    <name type="synonym">Litopenaeus vannamei</name>
    <dbReference type="NCBI Taxonomy" id="6689"/>
    <lineage>
        <taxon>Eukaryota</taxon>
        <taxon>Metazoa</taxon>
        <taxon>Ecdysozoa</taxon>
        <taxon>Arthropoda</taxon>
        <taxon>Crustacea</taxon>
        <taxon>Multicrustacea</taxon>
        <taxon>Malacostraca</taxon>
        <taxon>Eumalacostraca</taxon>
        <taxon>Eucarida</taxon>
        <taxon>Decapoda</taxon>
        <taxon>Dendrobranchiata</taxon>
        <taxon>Penaeoidea</taxon>
        <taxon>Penaeidae</taxon>
        <taxon>Penaeus</taxon>
    </lineage>
</organism>
<feature type="compositionally biased region" description="Pro residues" evidence="9">
    <location>
        <begin position="169"/>
        <end position="186"/>
    </location>
</feature>
<dbReference type="OrthoDB" id="6506757at2759"/>
<evidence type="ECO:0000313" key="13">
    <source>
        <dbReference type="Proteomes" id="UP000283509"/>
    </source>
</evidence>
<dbReference type="GO" id="GO:0015276">
    <property type="term" value="F:ligand-gated monoatomic ion channel activity"/>
    <property type="evidence" value="ECO:0007669"/>
    <property type="project" value="InterPro"/>
</dbReference>
<evidence type="ECO:0000256" key="7">
    <source>
        <dbReference type="ARBA" id="ARBA00023170"/>
    </source>
</evidence>
<dbReference type="Gene3D" id="3.40.190.10">
    <property type="entry name" value="Periplasmic binding protein-like II"/>
    <property type="match status" value="1"/>
</dbReference>
<dbReference type="PRINTS" id="PR00177">
    <property type="entry name" value="NMDARECEPTOR"/>
</dbReference>
<dbReference type="Gene3D" id="1.10.287.70">
    <property type="match status" value="1"/>
</dbReference>
<evidence type="ECO:0000256" key="2">
    <source>
        <dbReference type="ARBA" id="ARBA00008685"/>
    </source>
</evidence>
<protein>
    <submittedName>
        <fullName evidence="12">Variant Ionotropic Glutamate Receptor</fullName>
    </submittedName>
</protein>
<keyword evidence="6 10" id="KW-0472">Membrane</keyword>
<evidence type="ECO:0000313" key="12">
    <source>
        <dbReference type="EMBL" id="ROT82647.1"/>
    </source>
</evidence>
<name>A0A3R7MHG1_PENVA</name>
<comment type="similarity">
    <text evidence="2">Belongs to the glutamate-gated ion channel (TC 1.A.10.1) family.</text>
</comment>
<dbReference type="STRING" id="6689.A0A3R7MHG1"/>
<evidence type="ECO:0000256" key="6">
    <source>
        <dbReference type="ARBA" id="ARBA00023136"/>
    </source>
</evidence>
<feature type="domain" description="Ionotropic glutamate receptor C-terminal" evidence="11">
    <location>
        <begin position="259"/>
        <end position="486"/>
    </location>
</feature>
<accession>A0A3R7MHG1</accession>
<reference evidence="12 13" key="2">
    <citation type="submission" date="2019-01" db="EMBL/GenBank/DDBJ databases">
        <title>The decoding of complex shrimp genome reveals the adaptation for benthos swimmer, frequently molting mechanism and breeding impact on genome.</title>
        <authorList>
            <person name="Sun Y."/>
            <person name="Gao Y."/>
            <person name="Yu Y."/>
        </authorList>
    </citation>
    <scope>NUCLEOTIDE SEQUENCE [LARGE SCALE GENOMIC DNA]</scope>
    <source>
        <tissue evidence="12">Muscle</tissue>
    </source>
</reference>
<dbReference type="InterPro" id="IPR001508">
    <property type="entry name" value="Iono_Glu_rcpt_met"/>
</dbReference>
<evidence type="ECO:0000259" key="11">
    <source>
        <dbReference type="Pfam" id="PF00060"/>
    </source>
</evidence>
<feature type="transmembrane region" description="Helical" evidence="10">
    <location>
        <begin position="475"/>
        <end position="495"/>
    </location>
</feature>
<keyword evidence="13" id="KW-1185">Reference proteome</keyword>
<dbReference type="PANTHER" id="PTHR42643:SF38">
    <property type="entry name" value="IONOTROPIC RECEPTOR 100A"/>
    <property type="match status" value="1"/>
</dbReference>
<dbReference type="SUPFAM" id="SSF53850">
    <property type="entry name" value="Periplasmic binding protein-like II"/>
    <property type="match status" value="1"/>
</dbReference>
<dbReference type="GO" id="GO:0050906">
    <property type="term" value="P:detection of stimulus involved in sensory perception"/>
    <property type="evidence" value="ECO:0007669"/>
    <property type="project" value="UniProtKB-ARBA"/>
</dbReference>
<evidence type="ECO:0000256" key="3">
    <source>
        <dbReference type="ARBA" id="ARBA00022475"/>
    </source>
</evidence>
<dbReference type="PANTHER" id="PTHR42643">
    <property type="entry name" value="IONOTROPIC RECEPTOR 20A-RELATED"/>
    <property type="match status" value="1"/>
</dbReference>
<evidence type="ECO:0000256" key="1">
    <source>
        <dbReference type="ARBA" id="ARBA00004651"/>
    </source>
</evidence>